<evidence type="ECO:0000313" key="3">
    <source>
        <dbReference type="EMBL" id="MZP28155.1"/>
    </source>
</evidence>
<name>A0A845KZZ3_9FIRM</name>
<accession>A0A845KZZ3</accession>
<keyword evidence="4" id="KW-1185">Reference proteome</keyword>
<feature type="domain" description="Gfo/Idh/MocA-like oxidoreductase N-terminal" evidence="1">
    <location>
        <begin position="4"/>
        <end position="129"/>
    </location>
</feature>
<dbReference type="Pfam" id="PF01408">
    <property type="entry name" value="GFO_IDH_MocA"/>
    <property type="match status" value="1"/>
</dbReference>
<dbReference type="Pfam" id="PF22725">
    <property type="entry name" value="GFO_IDH_MocA_C3"/>
    <property type="match status" value="1"/>
</dbReference>
<gene>
    <name evidence="3" type="ORF">GTO91_00255</name>
</gene>
<evidence type="ECO:0000259" key="1">
    <source>
        <dbReference type="Pfam" id="PF01408"/>
    </source>
</evidence>
<dbReference type="Gene3D" id="3.30.360.10">
    <property type="entry name" value="Dihydrodipicolinate Reductase, domain 2"/>
    <property type="match status" value="1"/>
</dbReference>
<evidence type="ECO:0000313" key="4">
    <source>
        <dbReference type="Proteomes" id="UP000463470"/>
    </source>
</evidence>
<comment type="caution">
    <text evidence="3">The sequence shown here is derived from an EMBL/GenBank/DDBJ whole genome shotgun (WGS) entry which is preliminary data.</text>
</comment>
<proteinExistence type="predicted"/>
<dbReference type="SUPFAM" id="SSF55347">
    <property type="entry name" value="Glyceraldehyde-3-phosphate dehydrogenase-like, C-terminal domain"/>
    <property type="match status" value="1"/>
</dbReference>
<evidence type="ECO:0000259" key="2">
    <source>
        <dbReference type="Pfam" id="PF22725"/>
    </source>
</evidence>
<feature type="domain" description="GFO/IDH/MocA-like oxidoreductase" evidence="2">
    <location>
        <begin position="142"/>
        <end position="269"/>
    </location>
</feature>
<dbReference type="Proteomes" id="UP000463470">
    <property type="component" value="Unassembled WGS sequence"/>
</dbReference>
<organism evidence="3 4">
    <name type="scientific">Heliomicrobium undosum</name>
    <dbReference type="NCBI Taxonomy" id="121734"/>
    <lineage>
        <taxon>Bacteria</taxon>
        <taxon>Bacillati</taxon>
        <taxon>Bacillota</taxon>
        <taxon>Clostridia</taxon>
        <taxon>Eubacteriales</taxon>
        <taxon>Heliobacteriaceae</taxon>
        <taxon>Heliomicrobium</taxon>
    </lineage>
</organism>
<dbReference type="GO" id="GO:0000166">
    <property type="term" value="F:nucleotide binding"/>
    <property type="evidence" value="ECO:0007669"/>
    <property type="project" value="InterPro"/>
</dbReference>
<dbReference type="PANTHER" id="PTHR43377">
    <property type="entry name" value="BILIVERDIN REDUCTASE A"/>
    <property type="match status" value="1"/>
</dbReference>
<protein>
    <submittedName>
        <fullName evidence="3">Gfo/Idh/MocA family oxidoreductase</fullName>
    </submittedName>
</protein>
<dbReference type="Gene3D" id="3.40.50.720">
    <property type="entry name" value="NAD(P)-binding Rossmann-like Domain"/>
    <property type="match status" value="1"/>
</dbReference>
<dbReference type="EMBL" id="WXEY01000001">
    <property type="protein sequence ID" value="MZP28155.1"/>
    <property type="molecule type" value="Genomic_DNA"/>
</dbReference>
<dbReference type="AlphaFoldDB" id="A0A845KZZ3"/>
<dbReference type="InterPro" id="IPR036291">
    <property type="entry name" value="NAD(P)-bd_dom_sf"/>
</dbReference>
<sequence length="370" mass="41877">MQKLRVGIIGAGMAFEQLHYPAFQELKDHYEIKAICDINRGKAAEWARRLGLSDGDVYTDYMALATRNDIDVIDIMVPIELNYKVTEEVAKAISGTKKGIICEKPLAPTLEQAKAHTELPKKYNVPIMIAENYRFNEEVNIIRDLVRTKRVGDIYYFVQNRVACFPCELGKPNKFPNAPWRQHPDYPGGVIMDTGVHDMAALRHIFGPIDKLQAFGVPLHNGEYAPYASVSVNFRFKSGVVGQFSFFTAGKEMQRPLVGLRIFGTTGMIYLEERDCGFINVAHNDGKSELIQYRPQRGYYNELLNFHKAMTGQEAIAVPPELEYGDTKTILDILQSAKEGSVVSVDAEWDFIPAYDEVRRDQEQPGRPMM</sequence>
<dbReference type="PANTHER" id="PTHR43377:SF1">
    <property type="entry name" value="BILIVERDIN REDUCTASE A"/>
    <property type="match status" value="1"/>
</dbReference>
<dbReference type="RefSeq" id="WP_161253091.1">
    <property type="nucleotide sequence ID" value="NZ_WXEY01000001.1"/>
</dbReference>
<dbReference type="SUPFAM" id="SSF51735">
    <property type="entry name" value="NAD(P)-binding Rossmann-fold domains"/>
    <property type="match status" value="1"/>
</dbReference>
<reference evidence="3 4" key="1">
    <citation type="submission" date="2020-01" db="EMBL/GenBank/DDBJ databases">
        <title>Whole-genome sequence of Heliobacterium undosum DSM 13378.</title>
        <authorList>
            <person name="Kyndt J.A."/>
            <person name="Meyer T.E."/>
        </authorList>
    </citation>
    <scope>NUCLEOTIDE SEQUENCE [LARGE SCALE GENOMIC DNA]</scope>
    <source>
        <strain evidence="3 4">DSM 13378</strain>
    </source>
</reference>
<dbReference type="InterPro" id="IPR055170">
    <property type="entry name" value="GFO_IDH_MocA-like_dom"/>
</dbReference>
<dbReference type="InterPro" id="IPR000683">
    <property type="entry name" value="Gfo/Idh/MocA-like_OxRdtase_N"/>
</dbReference>
<dbReference type="OrthoDB" id="9815825at2"/>
<dbReference type="InterPro" id="IPR051450">
    <property type="entry name" value="Gfo/Idh/MocA_Oxidoreductases"/>
</dbReference>